<dbReference type="PANTHER" id="PTHR15629">
    <property type="entry name" value="SH3YL1 PROTEIN"/>
    <property type="match status" value="1"/>
</dbReference>
<keyword evidence="1" id="KW-0732">Signal</keyword>
<dbReference type="InterPro" id="IPR007461">
    <property type="entry name" value="Ysc84_actin-binding"/>
</dbReference>
<dbReference type="AlphaFoldDB" id="A0A178IDJ2"/>
<name>A0A178IDJ2_9BACT</name>
<dbReference type="EMBL" id="LRRQ01000144">
    <property type="protein sequence ID" value="OAM88093.1"/>
    <property type="molecule type" value="Genomic_DNA"/>
</dbReference>
<organism evidence="3 4">
    <name type="scientific">Termitidicoccus mucosus</name>
    <dbReference type="NCBI Taxonomy" id="1184151"/>
    <lineage>
        <taxon>Bacteria</taxon>
        <taxon>Pseudomonadati</taxon>
        <taxon>Verrucomicrobiota</taxon>
        <taxon>Opitutia</taxon>
        <taxon>Opitutales</taxon>
        <taxon>Opitutaceae</taxon>
        <taxon>Termitidicoccus</taxon>
    </lineage>
</organism>
<reference evidence="3 4" key="1">
    <citation type="submission" date="2016-01" db="EMBL/GenBank/DDBJ databases">
        <title>High potential of lignocellulose degradation of a new Verrucomicrobia species.</title>
        <authorList>
            <person name="Wang Y."/>
            <person name="Shi Y."/>
            <person name="Qiu Z."/>
            <person name="Liu S."/>
            <person name="Yang H."/>
        </authorList>
    </citation>
    <scope>NUCLEOTIDE SEQUENCE [LARGE SCALE GENOMIC DNA]</scope>
    <source>
        <strain evidence="3 4">TSB47</strain>
    </source>
</reference>
<dbReference type="CDD" id="cd11524">
    <property type="entry name" value="SYLF"/>
    <property type="match status" value="1"/>
</dbReference>
<dbReference type="RefSeq" id="WP_068771814.1">
    <property type="nucleotide sequence ID" value="NZ_CP109796.1"/>
</dbReference>
<dbReference type="GO" id="GO:0035091">
    <property type="term" value="F:phosphatidylinositol binding"/>
    <property type="evidence" value="ECO:0007669"/>
    <property type="project" value="TreeGrafter"/>
</dbReference>
<gene>
    <name evidence="3" type="ORF">AW736_18640</name>
</gene>
<sequence length="231" mass="25093">MKKLILLVLGACCLAALPSNAAEKRENCVKRIESCEAIIREFMADKKHAIPQVILDRARAIIITNQFEAGVIFGMRGGYGVILARKPDGSWSIPVLIRAGEASVGLQLGGKTVETIYIMTDDATPRMLFRNRFNVGADAKAAAGPHWAEAEAVSQEVLDTPVLVYSKAKGLMAGATIKTGYMSRNDEANRVLHKTNYTMPELLYGNFVECAPEAKPLMDFITEIAPPAAVK</sequence>
<comment type="caution">
    <text evidence="3">The sequence shown here is derived from an EMBL/GenBank/DDBJ whole genome shotgun (WGS) entry which is preliminary data.</text>
</comment>
<proteinExistence type="predicted"/>
<protein>
    <recommendedName>
        <fullName evidence="2">Ysc84 actin-binding domain-containing protein</fullName>
    </recommendedName>
</protein>
<dbReference type="OrthoDB" id="189691at2"/>
<evidence type="ECO:0000256" key="1">
    <source>
        <dbReference type="SAM" id="SignalP"/>
    </source>
</evidence>
<dbReference type="PANTHER" id="PTHR15629:SF2">
    <property type="entry name" value="SH3 DOMAIN-CONTAINING YSC84-LIKE PROTEIN 1"/>
    <property type="match status" value="1"/>
</dbReference>
<dbReference type="InterPro" id="IPR051702">
    <property type="entry name" value="SH3_domain_YSC84-like"/>
</dbReference>
<dbReference type="Pfam" id="PF04366">
    <property type="entry name" value="Ysc84"/>
    <property type="match status" value="1"/>
</dbReference>
<evidence type="ECO:0000313" key="4">
    <source>
        <dbReference type="Proteomes" id="UP000078486"/>
    </source>
</evidence>
<keyword evidence="4" id="KW-1185">Reference proteome</keyword>
<dbReference type="STRING" id="1184151.AW736_18640"/>
<accession>A0A178IDJ2</accession>
<evidence type="ECO:0000313" key="3">
    <source>
        <dbReference type="EMBL" id="OAM88093.1"/>
    </source>
</evidence>
<evidence type="ECO:0000259" key="2">
    <source>
        <dbReference type="Pfam" id="PF04366"/>
    </source>
</evidence>
<feature type="chain" id="PRO_5008088643" description="Ysc84 actin-binding domain-containing protein" evidence="1">
    <location>
        <begin position="22"/>
        <end position="231"/>
    </location>
</feature>
<dbReference type="Proteomes" id="UP000078486">
    <property type="component" value="Unassembled WGS sequence"/>
</dbReference>
<feature type="signal peptide" evidence="1">
    <location>
        <begin position="1"/>
        <end position="21"/>
    </location>
</feature>
<feature type="domain" description="Ysc84 actin-binding" evidence="2">
    <location>
        <begin position="101"/>
        <end position="223"/>
    </location>
</feature>